<gene>
    <name evidence="1" type="ORF">GBZ86_11025</name>
</gene>
<evidence type="ECO:0000313" key="2">
    <source>
        <dbReference type="Proteomes" id="UP000430345"/>
    </source>
</evidence>
<dbReference type="AlphaFoldDB" id="A0A6I1MTU1"/>
<proteinExistence type="predicted"/>
<comment type="caution">
    <text evidence="1">The sequence shown here is derived from an EMBL/GenBank/DDBJ whole genome shotgun (WGS) entry which is preliminary data.</text>
</comment>
<sequence length="569" mass="66498">MEKEIIIKEGSKRISESSFLIDVNMIEAPLFIFKPRNKTNTATHWIESPDVSPLAKRIIGRVRNPDITQVEYMRWTDSKGNDREIIATSITNLPNGFAMDVLFTLIALYIKKSPPIIYDKKIKKYVLPTRKLNCSLTEVCLYMGITDSGQNINRIKDAIFELFSVSYHPLTQGIIYDKNNEEFVESEMGIRLLSYEFLSKAQQNKRNSQSLVVTFDDLILNNIENSFIKFLSNNTYFSLRSGLTRRLYSYVEGNRYSSNGQMTYIKRRYNTLKYKLPIEYRNISDLKRKLKNPLERLIEKGVLEDYFYGDEILINGIKEDAIYIIFKGNRSKVINSLTKSVNKNNKIVTKKEKPKEQMVFPNDIKKELKDFGINENKISELMSKNSKYELAKYILWIKDGISKGKVKDSAALFVFAMTPAGENNGNMVKVENSNPEIVKFVEDYKAKIEGEKFIDEGLIRKTFDEYIENELSKFIKEEEFVYMAMKDSILGDIEGMYKKKLKGQRQLYNIASSQEEKDKILKTIEKWERYPIEKEKSEIFKDELLKRASIYRGFKIFESFKIEYIKKNN</sequence>
<protein>
    <recommendedName>
        <fullName evidence="3">Replication initiator protein A</fullName>
    </recommendedName>
</protein>
<name>A0A6I1MTU1_9CLOT</name>
<dbReference type="EMBL" id="WHJC01000186">
    <property type="protein sequence ID" value="MPQ44291.1"/>
    <property type="molecule type" value="Genomic_DNA"/>
</dbReference>
<reference evidence="1 2" key="1">
    <citation type="submission" date="2019-10" db="EMBL/GenBank/DDBJ databases">
        <title>The Genome Sequence of Clostridium tarantellae Isolated from Fish Brain.</title>
        <authorList>
            <person name="Bano L."/>
            <person name="Kiel M."/>
            <person name="Sales G."/>
            <person name="Doxey A.C."/>
            <person name="Mansfield M.J."/>
            <person name="Schiavone M."/>
            <person name="Rossetto O."/>
            <person name="Pirazzini M."/>
            <person name="Dobrindt U."/>
            <person name="Montecucco C."/>
        </authorList>
    </citation>
    <scope>NUCLEOTIDE SEQUENCE [LARGE SCALE GENOMIC DNA]</scope>
    <source>
        <strain evidence="1 2">DSM 3997</strain>
    </source>
</reference>
<dbReference type="OrthoDB" id="1923891at2"/>
<dbReference type="Pfam" id="PF10134">
    <property type="entry name" value="RPA"/>
    <property type="match status" value="1"/>
</dbReference>
<evidence type="ECO:0000313" key="1">
    <source>
        <dbReference type="EMBL" id="MPQ44291.1"/>
    </source>
</evidence>
<dbReference type="InterPro" id="IPR018777">
    <property type="entry name" value="Replication_initiator_prot_A"/>
</dbReference>
<dbReference type="RefSeq" id="WP_152890635.1">
    <property type="nucleotide sequence ID" value="NZ_WHJC01000186.1"/>
</dbReference>
<dbReference type="Proteomes" id="UP000430345">
    <property type="component" value="Unassembled WGS sequence"/>
</dbReference>
<accession>A0A6I1MTU1</accession>
<keyword evidence="2" id="KW-1185">Reference proteome</keyword>
<organism evidence="1 2">
    <name type="scientific">Clostridium tarantellae</name>
    <dbReference type="NCBI Taxonomy" id="39493"/>
    <lineage>
        <taxon>Bacteria</taxon>
        <taxon>Bacillati</taxon>
        <taxon>Bacillota</taxon>
        <taxon>Clostridia</taxon>
        <taxon>Eubacteriales</taxon>
        <taxon>Clostridiaceae</taxon>
        <taxon>Clostridium</taxon>
    </lineage>
</organism>
<evidence type="ECO:0008006" key="3">
    <source>
        <dbReference type="Google" id="ProtNLM"/>
    </source>
</evidence>